<dbReference type="PANTHER" id="PTHR11099">
    <property type="entry name" value="VACUOLAR SORTING PROTEIN 35"/>
    <property type="match status" value="1"/>
</dbReference>
<evidence type="ECO:0000256" key="1">
    <source>
        <dbReference type="ARBA" id="ARBA00004170"/>
    </source>
</evidence>
<evidence type="ECO:0000256" key="5">
    <source>
        <dbReference type="ARBA" id="ARBA00023136"/>
    </source>
</evidence>
<proteinExistence type="inferred from homology"/>
<evidence type="ECO:0000256" key="3">
    <source>
        <dbReference type="ARBA" id="ARBA00022448"/>
    </source>
</evidence>
<evidence type="ECO:0000313" key="9">
    <source>
        <dbReference type="Proteomes" id="UP000245609"/>
    </source>
</evidence>
<dbReference type="Gene3D" id="1.25.40.660">
    <property type="entry name" value="Vacuolar protein sorting-associated protein 35, helical subcomplex Vps35-C"/>
    <property type="match status" value="1"/>
</dbReference>
<dbReference type="GO" id="GO:0005829">
    <property type="term" value="C:cytosol"/>
    <property type="evidence" value="ECO:0007669"/>
    <property type="project" value="GOC"/>
</dbReference>
<dbReference type="Proteomes" id="UP000245609">
    <property type="component" value="Unassembled WGS sequence"/>
</dbReference>
<feature type="region of interest" description="Disordered" evidence="7">
    <location>
        <begin position="279"/>
        <end position="440"/>
    </location>
</feature>
<dbReference type="AlphaFoldDB" id="A0A2T9Z7B2"/>
<evidence type="ECO:0000256" key="4">
    <source>
        <dbReference type="ARBA" id="ARBA00022927"/>
    </source>
</evidence>
<gene>
    <name evidence="8" type="ORF">BB560_005185</name>
</gene>
<dbReference type="EMBL" id="MBFS01001992">
    <property type="protein sequence ID" value="PVV00432.1"/>
    <property type="molecule type" value="Genomic_DNA"/>
</dbReference>
<dbReference type="GO" id="GO:0006886">
    <property type="term" value="P:intracellular protein transport"/>
    <property type="evidence" value="ECO:0007669"/>
    <property type="project" value="TreeGrafter"/>
</dbReference>
<sequence>MEALKHCSNILNQLRISSLSPKDYSELFFSVFDSLQTLIPFLKDLHRSGKQNLADLYELVQYAGSVVTRLYLMITVGSAYISLYSVPSEGSSSTPSEDIPVKEVLYDMLEMTRGVQHPLRGLFLRDVGNIDDSINFLLSNFTEMNKLWVRMQHQGLSRDRTRREEERHDLQTLVGSNLLRLSLLEGVSQTKYHDVILPSMLSQIVSCKDALAQEYLMEATVQAFSDEYHLETLGMLVSTLSKLHPKVAVCKILSSLVERVTLYFSQNKVVSVHPLVSDNYESTPNVHKSPNLANEKQHPIEDKMPSLSINPKDNKTTVESESNSVVSNPENESLPDDSNKTPKSSKSPDQSTNTEPASSEINHDSSQSTEKLDDSENSVKEDGLAAEDLKNPSQNPTINSVSTDYPSLDSAQESSSSNSPLASAVGPISSTPKDLKDKVSIPTEKISTEKSVINTNLNQNYEGASEKSSFSKQPKKLEISILLEFWDHVEKLILIRSDLPLSEILSVCNVMLKMALLCAPESIDFANTILDFASHQIESKQSTTVENPSIVSKNILTLLITPLRVYANPLGVLDLIKYKTLLDIQPIKIRKNLSIAFITLLLQREIVISDYKTASTILSLCIYSSSNPVSNSKENSNEYGLIARLQAISMCLSLAESTPELVHVCFNLYLHTGQILSSGTAFNNVNKIEEAALEFYIETMTVYESITSSNHQLLYLLKIISFISSSINFSKDNYKTLADRCTLQASKLLRREDKCRATLACSFLFWRTLTGYELWELDNQRTSSNYMDTNDSALAHELIQKAIQIAEPCLDPSLVSLLYVEILNAYLIFFDHKCPTITHRAINDFIIIIVALFEKMDKAEDGQSSLAAELPQKSTLALNLAFLKSFDTENGDISPSKYFYRTITYIESKKNSADLMQNDSTSILNSESLYSSAQDQPDYSLIKTRF</sequence>
<keyword evidence="3 6" id="KW-0813">Transport</keyword>
<dbReference type="InterPro" id="IPR042491">
    <property type="entry name" value="Vps35_C"/>
</dbReference>
<evidence type="ECO:0000256" key="2">
    <source>
        <dbReference type="ARBA" id="ARBA00006536"/>
    </source>
</evidence>
<dbReference type="OrthoDB" id="10258141at2759"/>
<feature type="compositionally biased region" description="Basic and acidic residues" evidence="7">
    <location>
        <begin position="295"/>
        <end position="304"/>
    </location>
</feature>
<keyword evidence="9" id="KW-1185">Reference proteome</keyword>
<reference evidence="8 9" key="1">
    <citation type="journal article" date="2018" name="MBio">
        <title>Comparative Genomics Reveals the Core Gene Toolbox for the Fungus-Insect Symbiosis.</title>
        <authorList>
            <person name="Wang Y."/>
            <person name="Stata M."/>
            <person name="Wang W."/>
            <person name="Stajich J.E."/>
            <person name="White M.M."/>
            <person name="Moncalvo J.M."/>
        </authorList>
    </citation>
    <scope>NUCLEOTIDE SEQUENCE [LARGE SCALE GENOMIC DNA]</scope>
    <source>
        <strain evidence="8 9">SC-DP-2</strain>
    </source>
</reference>
<comment type="caution">
    <text evidence="8">The sequence shown here is derived from an EMBL/GenBank/DDBJ whole genome shotgun (WGS) entry which is preliminary data.</text>
</comment>
<organism evidence="8 9">
    <name type="scientific">Smittium megazygosporum</name>
    <dbReference type="NCBI Taxonomy" id="133381"/>
    <lineage>
        <taxon>Eukaryota</taxon>
        <taxon>Fungi</taxon>
        <taxon>Fungi incertae sedis</taxon>
        <taxon>Zoopagomycota</taxon>
        <taxon>Kickxellomycotina</taxon>
        <taxon>Harpellomycetes</taxon>
        <taxon>Harpellales</taxon>
        <taxon>Legeriomycetaceae</taxon>
        <taxon>Smittium</taxon>
    </lineage>
</organism>
<dbReference type="STRING" id="133381.A0A2T9Z7B2"/>
<evidence type="ECO:0000256" key="7">
    <source>
        <dbReference type="SAM" id="MobiDB-lite"/>
    </source>
</evidence>
<evidence type="ECO:0000313" key="8">
    <source>
        <dbReference type="EMBL" id="PVV00432.1"/>
    </source>
</evidence>
<feature type="compositionally biased region" description="Low complexity" evidence="7">
    <location>
        <begin position="407"/>
        <end position="424"/>
    </location>
</feature>
<protein>
    <recommendedName>
        <fullName evidence="6">Vacuolar protein sorting-associated protein 35</fullName>
    </recommendedName>
</protein>
<feature type="compositionally biased region" description="Polar residues" evidence="7">
    <location>
        <begin position="279"/>
        <end position="294"/>
    </location>
</feature>
<feature type="compositionally biased region" description="Polar residues" evidence="7">
    <location>
        <begin position="391"/>
        <end position="405"/>
    </location>
</feature>
<dbReference type="InterPro" id="IPR005378">
    <property type="entry name" value="Vps35"/>
</dbReference>
<dbReference type="PIRSF" id="PIRSF009375">
    <property type="entry name" value="Retromer_Vps35"/>
    <property type="match status" value="1"/>
</dbReference>
<feature type="compositionally biased region" description="Low complexity" evidence="7">
    <location>
        <begin position="319"/>
        <end position="332"/>
    </location>
</feature>
<comment type="subcellular location">
    <subcellularLocation>
        <location evidence="1">Membrane</location>
        <topology evidence="1">Peripheral membrane protein</topology>
    </subcellularLocation>
</comment>
<comment type="function">
    <text evidence="6">Plays a role in vesicular protein sorting.</text>
</comment>
<feature type="compositionally biased region" description="Polar residues" evidence="7">
    <location>
        <begin position="341"/>
        <end position="369"/>
    </location>
</feature>
<dbReference type="GO" id="GO:0030906">
    <property type="term" value="C:retromer, cargo-selective complex"/>
    <property type="evidence" value="ECO:0007669"/>
    <property type="project" value="InterPro"/>
</dbReference>
<dbReference type="PANTHER" id="PTHR11099:SF0">
    <property type="entry name" value="VACUOLAR PROTEIN SORTING-ASSOCIATED PROTEIN 35"/>
    <property type="match status" value="1"/>
</dbReference>
<dbReference type="GO" id="GO:0042147">
    <property type="term" value="P:retrograde transport, endosome to Golgi"/>
    <property type="evidence" value="ECO:0007669"/>
    <property type="project" value="InterPro"/>
</dbReference>
<name>A0A2T9Z7B2_9FUNG</name>
<feature type="compositionally biased region" description="Basic and acidic residues" evidence="7">
    <location>
        <begin position="370"/>
        <end position="390"/>
    </location>
</feature>
<dbReference type="GO" id="GO:0005770">
    <property type="term" value="C:late endosome"/>
    <property type="evidence" value="ECO:0007669"/>
    <property type="project" value="TreeGrafter"/>
</dbReference>
<dbReference type="Pfam" id="PF03635">
    <property type="entry name" value="Vps35"/>
    <property type="match status" value="1"/>
</dbReference>
<evidence type="ECO:0000256" key="6">
    <source>
        <dbReference type="PIRNR" id="PIRNR009375"/>
    </source>
</evidence>
<keyword evidence="4 6" id="KW-0653">Protein transport</keyword>
<comment type="similarity">
    <text evidence="2 6">Belongs to the VPS35 family.</text>
</comment>
<keyword evidence="5" id="KW-0472">Membrane</keyword>
<accession>A0A2T9Z7B2</accession>